<sequence length="102" mass="11678">KKNLRHRHKEEDDRDPEEDDREVDGCDGDDCDGGGIDRDSWFNLSLSTRRFFISLTLYTATKSSNLPYTTLLSTILDLLNDFRSSPGPYHTTGTFSRHNPLL</sequence>
<organism evidence="2">
    <name type="scientific">Brassica napus</name>
    <name type="common">Rape</name>
    <dbReference type="NCBI Taxonomy" id="3708"/>
    <lineage>
        <taxon>Eukaryota</taxon>
        <taxon>Viridiplantae</taxon>
        <taxon>Streptophyta</taxon>
        <taxon>Embryophyta</taxon>
        <taxon>Tracheophyta</taxon>
        <taxon>Spermatophyta</taxon>
        <taxon>Magnoliopsida</taxon>
        <taxon>eudicotyledons</taxon>
        <taxon>Gunneridae</taxon>
        <taxon>Pentapetalae</taxon>
        <taxon>rosids</taxon>
        <taxon>malvids</taxon>
        <taxon>Brassicales</taxon>
        <taxon>Brassicaceae</taxon>
        <taxon>Brassiceae</taxon>
        <taxon>Brassica</taxon>
    </lineage>
</organism>
<dbReference type="Proteomes" id="UP001295469">
    <property type="component" value="Chromosome C09"/>
</dbReference>
<name>A0A816J5R0_BRANA</name>
<accession>A0A816J5R0</accession>
<proteinExistence type="predicted"/>
<protein>
    <submittedName>
        <fullName evidence="2">(rape) hypothetical protein</fullName>
    </submittedName>
</protein>
<evidence type="ECO:0000256" key="1">
    <source>
        <dbReference type="SAM" id="MobiDB-lite"/>
    </source>
</evidence>
<evidence type="ECO:0000313" key="2">
    <source>
        <dbReference type="EMBL" id="CAF1755873.1"/>
    </source>
</evidence>
<feature type="compositionally biased region" description="Acidic residues" evidence="1">
    <location>
        <begin position="12"/>
        <end position="29"/>
    </location>
</feature>
<feature type="non-terminal residue" evidence="2">
    <location>
        <position position="1"/>
    </location>
</feature>
<reference evidence="2" key="1">
    <citation type="submission" date="2021-01" db="EMBL/GenBank/DDBJ databases">
        <authorList>
            <consortium name="Genoscope - CEA"/>
            <person name="William W."/>
        </authorList>
    </citation>
    <scope>NUCLEOTIDE SEQUENCE</scope>
</reference>
<feature type="region of interest" description="Disordered" evidence="1">
    <location>
        <begin position="1"/>
        <end position="29"/>
    </location>
</feature>
<gene>
    <name evidence="2" type="ORF">DARMORV10_C09P42460.1</name>
</gene>
<dbReference type="EMBL" id="HG994373">
    <property type="protein sequence ID" value="CAF1755873.1"/>
    <property type="molecule type" value="Genomic_DNA"/>
</dbReference>
<dbReference type="AlphaFoldDB" id="A0A816J5R0"/>